<dbReference type="PANTHER" id="PTHR36508">
    <property type="entry name" value="PROTEIN SLYX"/>
    <property type="match status" value="1"/>
</dbReference>
<keyword evidence="2" id="KW-0175">Coiled coil</keyword>
<comment type="similarity">
    <text evidence="1">Belongs to the SlyX family.</text>
</comment>
<dbReference type="InterPro" id="IPR007236">
    <property type="entry name" value="SlyX"/>
</dbReference>
<sequence>MQIQQNLEKRLAELEMKAIFQEKLVEELNQALIDQQFLLNKMQRQLRYLADKLKETPTSMIASQAEETPPPHY</sequence>
<comment type="caution">
    <text evidence="3">The sequence shown here is derived from an EMBL/GenBank/DDBJ whole genome shotgun (WGS) entry which is preliminary data.</text>
</comment>
<dbReference type="EMBL" id="JBHTJN010000009">
    <property type="protein sequence ID" value="MFD0966187.1"/>
    <property type="molecule type" value="Genomic_DNA"/>
</dbReference>
<proteinExistence type="inferred from homology"/>
<feature type="coiled-coil region" evidence="2">
    <location>
        <begin position="4"/>
        <end position="45"/>
    </location>
</feature>
<dbReference type="RefSeq" id="WP_380820026.1">
    <property type="nucleotide sequence ID" value="NZ_JBHTJN010000009.1"/>
</dbReference>
<protein>
    <recommendedName>
        <fullName evidence="1">Protein SlyX homolog</fullName>
    </recommendedName>
</protein>
<dbReference type="NCBIfam" id="NF002556">
    <property type="entry name" value="PRK02119.1"/>
    <property type="match status" value="1"/>
</dbReference>
<organism evidence="3 4">
    <name type="scientific">Seminibacterium arietis</name>
    <dbReference type="NCBI Taxonomy" id="1173502"/>
    <lineage>
        <taxon>Bacteria</taxon>
        <taxon>Pseudomonadati</taxon>
        <taxon>Pseudomonadota</taxon>
        <taxon>Gammaproteobacteria</taxon>
        <taxon>Pasteurellales</taxon>
        <taxon>Pasteurellaceae</taxon>
        <taxon>Seminibacterium</taxon>
    </lineage>
</organism>
<evidence type="ECO:0000313" key="3">
    <source>
        <dbReference type="EMBL" id="MFD0966187.1"/>
    </source>
</evidence>
<dbReference type="Pfam" id="PF04102">
    <property type="entry name" value="SlyX"/>
    <property type="match status" value="1"/>
</dbReference>
<keyword evidence="4" id="KW-1185">Reference proteome</keyword>
<dbReference type="PANTHER" id="PTHR36508:SF1">
    <property type="entry name" value="PROTEIN SLYX"/>
    <property type="match status" value="1"/>
</dbReference>
<dbReference type="Gene3D" id="1.20.5.300">
    <property type="match status" value="1"/>
</dbReference>
<gene>
    <name evidence="1" type="primary">slyX</name>
    <name evidence="3" type="ORF">ACFQ02_04875</name>
</gene>
<accession>A0ABW3I9W4</accession>
<dbReference type="HAMAP" id="MF_00715">
    <property type="entry name" value="SlyX"/>
    <property type="match status" value="1"/>
</dbReference>
<name>A0ABW3I9W4_9PAST</name>
<evidence type="ECO:0000256" key="2">
    <source>
        <dbReference type="SAM" id="Coils"/>
    </source>
</evidence>
<evidence type="ECO:0000256" key="1">
    <source>
        <dbReference type="HAMAP-Rule" id="MF_00715"/>
    </source>
</evidence>
<reference evidence="4" key="1">
    <citation type="journal article" date="2019" name="Int. J. Syst. Evol. Microbiol.">
        <title>The Global Catalogue of Microorganisms (GCM) 10K type strain sequencing project: providing services to taxonomists for standard genome sequencing and annotation.</title>
        <authorList>
            <consortium name="The Broad Institute Genomics Platform"/>
            <consortium name="The Broad Institute Genome Sequencing Center for Infectious Disease"/>
            <person name="Wu L."/>
            <person name="Ma J."/>
        </authorList>
    </citation>
    <scope>NUCLEOTIDE SEQUENCE [LARGE SCALE GENOMIC DNA]</scope>
    <source>
        <strain evidence="4">CCUG 61707</strain>
    </source>
</reference>
<dbReference type="Proteomes" id="UP001596996">
    <property type="component" value="Unassembled WGS sequence"/>
</dbReference>
<evidence type="ECO:0000313" key="4">
    <source>
        <dbReference type="Proteomes" id="UP001596996"/>
    </source>
</evidence>